<dbReference type="Pfam" id="PF13442">
    <property type="entry name" value="Cytochrome_CBB3"/>
    <property type="match status" value="1"/>
</dbReference>
<dbReference type="AlphaFoldDB" id="A0A327MG63"/>
<evidence type="ECO:0000259" key="11">
    <source>
        <dbReference type="PROSITE" id="PS51007"/>
    </source>
</evidence>
<dbReference type="SUPFAM" id="SSF46626">
    <property type="entry name" value="Cytochrome c"/>
    <property type="match status" value="2"/>
</dbReference>
<dbReference type="GO" id="GO:0042597">
    <property type="term" value="C:periplasmic space"/>
    <property type="evidence" value="ECO:0007669"/>
    <property type="project" value="UniProtKB-SubCell"/>
</dbReference>
<dbReference type="GO" id="GO:0005506">
    <property type="term" value="F:iron ion binding"/>
    <property type="evidence" value="ECO:0007669"/>
    <property type="project" value="InterPro"/>
</dbReference>
<dbReference type="OrthoDB" id="9808603at2"/>
<feature type="signal peptide" evidence="10">
    <location>
        <begin position="1"/>
        <end position="21"/>
    </location>
</feature>
<name>A0A327MG63_9PROT</name>
<dbReference type="GO" id="GO:0020037">
    <property type="term" value="F:heme binding"/>
    <property type="evidence" value="ECO:0007669"/>
    <property type="project" value="InterPro"/>
</dbReference>
<proteinExistence type="predicted"/>
<dbReference type="Pfam" id="PF00034">
    <property type="entry name" value="Cytochrom_C"/>
    <property type="match status" value="1"/>
</dbReference>
<keyword evidence="13" id="KW-1185">Reference proteome</keyword>
<keyword evidence="2" id="KW-0813">Transport</keyword>
<feature type="binding site" description="covalent" evidence="8">
    <location>
        <position position="126"/>
    </location>
    <ligand>
        <name>heme c</name>
        <dbReference type="ChEBI" id="CHEBI:61717"/>
        <label>2</label>
    </ligand>
</feature>
<keyword evidence="6" id="KW-0249">Electron transport</keyword>
<dbReference type="InterPro" id="IPR024167">
    <property type="entry name" value="Cytochrome_c4-like"/>
</dbReference>
<dbReference type="InterPro" id="IPR009056">
    <property type="entry name" value="Cyt_c-like_dom"/>
</dbReference>
<comment type="PTM">
    <text evidence="8">Binds 2 heme c groups covalently per subunit.</text>
</comment>
<evidence type="ECO:0000256" key="9">
    <source>
        <dbReference type="PIRSR" id="PIRSR000005-2"/>
    </source>
</evidence>
<feature type="chain" id="PRO_5016307931" evidence="10">
    <location>
        <begin position="22"/>
        <end position="194"/>
    </location>
</feature>
<evidence type="ECO:0000256" key="6">
    <source>
        <dbReference type="ARBA" id="ARBA00022982"/>
    </source>
</evidence>
<dbReference type="Gene3D" id="1.10.760.10">
    <property type="entry name" value="Cytochrome c-like domain"/>
    <property type="match status" value="2"/>
</dbReference>
<feature type="domain" description="Cytochrome c" evidence="11">
    <location>
        <begin position="112"/>
        <end position="194"/>
    </location>
</feature>
<gene>
    <name evidence="12" type="ORF">DOO78_02595</name>
</gene>
<feature type="binding site" description="axial binding residue" evidence="9">
    <location>
        <position position="38"/>
    </location>
    <ligand>
        <name>heme c</name>
        <dbReference type="ChEBI" id="CHEBI:61717"/>
        <label>1</label>
    </ligand>
    <ligandPart>
        <name>Fe</name>
        <dbReference type="ChEBI" id="CHEBI:18248"/>
    </ligandPart>
</feature>
<feature type="binding site" description="covalent" evidence="8">
    <location>
        <position position="37"/>
    </location>
    <ligand>
        <name>heme c</name>
        <dbReference type="ChEBI" id="CHEBI:61717"/>
        <label>1</label>
    </ligand>
</feature>
<dbReference type="Proteomes" id="UP000249065">
    <property type="component" value="Unassembled WGS sequence"/>
</dbReference>
<reference evidence="13" key="1">
    <citation type="submission" date="2018-06" db="EMBL/GenBank/DDBJ databases">
        <authorList>
            <person name="Khan S.A."/>
        </authorList>
    </citation>
    <scope>NUCLEOTIDE SEQUENCE [LARGE SCALE GENOMIC DNA]</scope>
    <source>
        <strain evidence="13">DB-1506</strain>
    </source>
</reference>
<accession>A0A327MG63</accession>
<evidence type="ECO:0000256" key="8">
    <source>
        <dbReference type="PIRSR" id="PIRSR000005-1"/>
    </source>
</evidence>
<dbReference type="InterPro" id="IPR036909">
    <property type="entry name" value="Cyt_c-like_dom_sf"/>
</dbReference>
<evidence type="ECO:0000256" key="1">
    <source>
        <dbReference type="ARBA" id="ARBA00004418"/>
    </source>
</evidence>
<dbReference type="InterPro" id="IPR050597">
    <property type="entry name" value="Cytochrome_c_Oxidase_Subunit"/>
</dbReference>
<comment type="caution">
    <text evidence="12">The sequence shown here is derived from an EMBL/GenBank/DDBJ whole genome shotgun (WGS) entry which is preliminary data.</text>
</comment>
<dbReference type="PANTHER" id="PTHR33751">
    <property type="entry name" value="CBB3-TYPE CYTOCHROME C OXIDASE SUBUNIT FIXP"/>
    <property type="match status" value="1"/>
</dbReference>
<feature type="binding site" description="covalent" evidence="8">
    <location>
        <position position="34"/>
    </location>
    <ligand>
        <name>heme c</name>
        <dbReference type="ChEBI" id="CHEBI:61717"/>
        <label>1</label>
    </ligand>
</feature>
<dbReference type="GO" id="GO:0009055">
    <property type="term" value="F:electron transfer activity"/>
    <property type="evidence" value="ECO:0007669"/>
    <property type="project" value="InterPro"/>
</dbReference>
<keyword evidence="7 9" id="KW-0408">Iron</keyword>
<evidence type="ECO:0000256" key="7">
    <source>
        <dbReference type="ARBA" id="ARBA00023004"/>
    </source>
</evidence>
<keyword evidence="5" id="KW-0574">Periplasm</keyword>
<dbReference type="EMBL" id="QLIX01000001">
    <property type="protein sequence ID" value="RAI61034.1"/>
    <property type="molecule type" value="Genomic_DNA"/>
</dbReference>
<dbReference type="RefSeq" id="WP_111468148.1">
    <property type="nucleotide sequence ID" value="NZ_QLIX01000001.1"/>
</dbReference>
<organism evidence="12 13">
    <name type="scientific">Roseicella frigidaeris</name>
    <dbReference type="NCBI Taxonomy" id="2230885"/>
    <lineage>
        <taxon>Bacteria</taxon>
        <taxon>Pseudomonadati</taxon>
        <taxon>Pseudomonadota</taxon>
        <taxon>Alphaproteobacteria</taxon>
        <taxon>Acetobacterales</taxon>
        <taxon>Roseomonadaceae</taxon>
        <taxon>Roseicella</taxon>
    </lineage>
</organism>
<comment type="subcellular location">
    <subcellularLocation>
        <location evidence="1">Periplasm</location>
    </subcellularLocation>
</comment>
<feature type="domain" description="Cytochrome c" evidence="11">
    <location>
        <begin position="22"/>
        <end position="100"/>
    </location>
</feature>
<feature type="binding site" description="covalent" evidence="8">
    <location>
        <position position="129"/>
    </location>
    <ligand>
        <name>heme c</name>
        <dbReference type="ChEBI" id="CHEBI:61717"/>
        <label>2</label>
    </ligand>
</feature>
<evidence type="ECO:0000256" key="4">
    <source>
        <dbReference type="ARBA" id="ARBA00022723"/>
    </source>
</evidence>
<evidence type="ECO:0000256" key="2">
    <source>
        <dbReference type="ARBA" id="ARBA00022448"/>
    </source>
</evidence>
<dbReference type="PROSITE" id="PS51007">
    <property type="entry name" value="CYTC"/>
    <property type="match status" value="2"/>
</dbReference>
<evidence type="ECO:0000256" key="3">
    <source>
        <dbReference type="ARBA" id="ARBA00022617"/>
    </source>
</evidence>
<sequence length="194" mass="20873">MRPFFAALAAAACLAFPTAEAADIEAGRVRAEPCMACHGTDGITADRSIPSLAGQKERYLQWQLVFFRSGRRQSEIMQPQAAELSDEELRNLGAFFASLPRISPPPGPAEPALHEMGKQAAARHRCASCHMDNYAGSQAAPAIAHQTREYTAKALEDYRKNARPSVGVAAMNEVAGGLSDDEITAIALYLESPE</sequence>
<feature type="binding site" description="axial binding residue" evidence="9">
    <location>
        <position position="77"/>
    </location>
    <ligand>
        <name>heme c</name>
        <dbReference type="ChEBI" id="CHEBI:61717"/>
        <label>1</label>
    </ligand>
    <ligandPart>
        <name>Fe</name>
        <dbReference type="ChEBI" id="CHEBI:18248"/>
    </ligandPart>
</feature>
<keyword evidence="10" id="KW-0732">Signal</keyword>
<evidence type="ECO:0000256" key="5">
    <source>
        <dbReference type="ARBA" id="ARBA00022764"/>
    </source>
</evidence>
<keyword evidence="3 8" id="KW-0349">Heme</keyword>
<evidence type="ECO:0000313" key="13">
    <source>
        <dbReference type="Proteomes" id="UP000249065"/>
    </source>
</evidence>
<dbReference type="PIRSF" id="PIRSF000005">
    <property type="entry name" value="Cytochrome_c4"/>
    <property type="match status" value="1"/>
</dbReference>
<feature type="binding site" description="axial binding residue" evidence="9">
    <location>
        <position position="130"/>
    </location>
    <ligand>
        <name>heme c</name>
        <dbReference type="ChEBI" id="CHEBI:61717"/>
        <label>2</label>
    </ligand>
    <ligandPart>
        <name>Fe</name>
        <dbReference type="ChEBI" id="CHEBI:18248"/>
    </ligandPart>
</feature>
<feature type="binding site" description="axial binding residue" evidence="9">
    <location>
        <position position="171"/>
    </location>
    <ligand>
        <name>heme c</name>
        <dbReference type="ChEBI" id="CHEBI:61717"/>
        <label>2</label>
    </ligand>
    <ligandPart>
        <name>Fe</name>
        <dbReference type="ChEBI" id="CHEBI:18248"/>
    </ligandPart>
</feature>
<protein>
    <submittedName>
        <fullName evidence="12">Cytochrome c4</fullName>
    </submittedName>
</protein>
<keyword evidence="4 9" id="KW-0479">Metal-binding</keyword>
<evidence type="ECO:0000313" key="12">
    <source>
        <dbReference type="EMBL" id="RAI61034.1"/>
    </source>
</evidence>
<evidence type="ECO:0000256" key="10">
    <source>
        <dbReference type="SAM" id="SignalP"/>
    </source>
</evidence>
<dbReference type="PANTHER" id="PTHR33751:SF9">
    <property type="entry name" value="CYTOCHROME C4"/>
    <property type="match status" value="1"/>
</dbReference>